<comment type="caution">
    <text evidence="9">The sequence shown here is derived from an EMBL/GenBank/DDBJ whole genome shotgun (WGS) entry which is preliminary data.</text>
</comment>
<keyword evidence="3" id="KW-0560">Oxidoreductase</keyword>
<evidence type="ECO:0000256" key="6">
    <source>
        <dbReference type="SAM" id="MobiDB-lite"/>
    </source>
</evidence>
<comment type="similarity">
    <text evidence="1">Belongs to the thioredoxin family. DsbA subfamily.</text>
</comment>
<evidence type="ECO:0000256" key="4">
    <source>
        <dbReference type="ARBA" id="ARBA00023157"/>
    </source>
</evidence>
<keyword evidence="7" id="KW-0812">Transmembrane</keyword>
<dbReference type="Gene3D" id="3.40.30.10">
    <property type="entry name" value="Glutaredoxin"/>
    <property type="match status" value="1"/>
</dbReference>
<dbReference type="InterPro" id="IPR013766">
    <property type="entry name" value="Thioredoxin_domain"/>
</dbReference>
<evidence type="ECO:0000256" key="1">
    <source>
        <dbReference type="ARBA" id="ARBA00005791"/>
    </source>
</evidence>
<feature type="compositionally biased region" description="Low complexity" evidence="6">
    <location>
        <begin position="42"/>
        <end position="55"/>
    </location>
</feature>
<protein>
    <submittedName>
        <fullName evidence="9">DsbA family protein</fullName>
    </submittedName>
</protein>
<dbReference type="PROSITE" id="PS51352">
    <property type="entry name" value="THIOREDOXIN_2"/>
    <property type="match status" value="1"/>
</dbReference>
<keyword evidence="4" id="KW-1015">Disulfide bond</keyword>
<dbReference type="RefSeq" id="WP_179411025.1">
    <property type="nucleotide sequence ID" value="NZ_CP063379.1"/>
</dbReference>
<proteinExistence type="inferred from homology"/>
<name>A0A939DW25_9MICO</name>
<dbReference type="AlphaFoldDB" id="A0A939DW25"/>
<keyword evidence="7" id="KW-0472">Membrane</keyword>
<dbReference type="Proteomes" id="UP000664385">
    <property type="component" value="Unassembled WGS sequence"/>
</dbReference>
<evidence type="ECO:0000259" key="8">
    <source>
        <dbReference type="PROSITE" id="PS51352"/>
    </source>
</evidence>
<gene>
    <name evidence="9" type="ORF">JF543_08325</name>
</gene>
<evidence type="ECO:0000256" key="5">
    <source>
        <dbReference type="ARBA" id="ARBA00023284"/>
    </source>
</evidence>
<evidence type="ECO:0000313" key="9">
    <source>
        <dbReference type="EMBL" id="MBN8205966.1"/>
    </source>
</evidence>
<feature type="region of interest" description="Disordered" evidence="6">
    <location>
        <begin position="37"/>
        <end position="64"/>
    </location>
</feature>
<organism evidence="9 10">
    <name type="scientific">Microbacterium esteraromaticum</name>
    <dbReference type="NCBI Taxonomy" id="57043"/>
    <lineage>
        <taxon>Bacteria</taxon>
        <taxon>Bacillati</taxon>
        <taxon>Actinomycetota</taxon>
        <taxon>Actinomycetes</taxon>
        <taxon>Micrococcales</taxon>
        <taxon>Microbacteriaceae</taxon>
        <taxon>Microbacterium</taxon>
    </lineage>
</organism>
<dbReference type="PANTHER" id="PTHR13887">
    <property type="entry name" value="GLUTATHIONE S-TRANSFERASE KAPPA"/>
    <property type="match status" value="1"/>
</dbReference>
<feature type="domain" description="Thioredoxin" evidence="8">
    <location>
        <begin position="33"/>
        <end position="242"/>
    </location>
</feature>
<dbReference type="PANTHER" id="PTHR13887:SF14">
    <property type="entry name" value="DISULFIDE BOND FORMATION PROTEIN D"/>
    <property type="match status" value="1"/>
</dbReference>
<sequence>MTTARAPRNRRRILIIALAGVALIAVLLIASLTRPGQEEPDATATAPTGQQTPSAEESEAPRVPDLSRRIDGDVAALGAVDAPVVMIEYADYRCPYCGVFALDTMPQLVADYIDTGKLRIEWRDVPLFGEDSFNAAVAARAAGQQGLFWEYHHAVYAFQGDSRKDLPREQLLTLAEEVGVPDVAAFETALDDPALQQAVAADAQEAQAIGVQSTPAFLIGQTPVMGAQPIDVFRQVIDGELARVGE</sequence>
<feature type="transmembrane region" description="Helical" evidence="7">
    <location>
        <begin position="12"/>
        <end position="32"/>
    </location>
</feature>
<reference evidence="9" key="1">
    <citation type="submission" date="2020-12" db="EMBL/GenBank/DDBJ databases">
        <title>PHA producing bacteria isolated from mangrove.</title>
        <authorList>
            <person name="Zheng W."/>
            <person name="Yu S."/>
            <person name="Huang Y."/>
        </authorList>
    </citation>
    <scope>NUCLEOTIDE SEQUENCE</scope>
    <source>
        <strain evidence="9">GN8-5</strain>
    </source>
</reference>
<dbReference type="InterPro" id="IPR012336">
    <property type="entry name" value="Thioredoxin-like_fold"/>
</dbReference>
<keyword evidence="7" id="KW-1133">Transmembrane helix</keyword>
<keyword evidence="2" id="KW-0732">Signal</keyword>
<evidence type="ECO:0000256" key="7">
    <source>
        <dbReference type="SAM" id="Phobius"/>
    </source>
</evidence>
<dbReference type="EMBL" id="JAEMWU010000001">
    <property type="protein sequence ID" value="MBN8205966.1"/>
    <property type="molecule type" value="Genomic_DNA"/>
</dbReference>
<dbReference type="GO" id="GO:0016491">
    <property type="term" value="F:oxidoreductase activity"/>
    <property type="evidence" value="ECO:0007669"/>
    <property type="project" value="UniProtKB-KW"/>
</dbReference>
<evidence type="ECO:0000256" key="2">
    <source>
        <dbReference type="ARBA" id="ARBA00022729"/>
    </source>
</evidence>
<dbReference type="InterPro" id="IPR036249">
    <property type="entry name" value="Thioredoxin-like_sf"/>
</dbReference>
<evidence type="ECO:0000256" key="3">
    <source>
        <dbReference type="ARBA" id="ARBA00023002"/>
    </source>
</evidence>
<dbReference type="Pfam" id="PF13462">
    <property type="entry name" value="Thioredoxin_4"/>
    <property type="match status" value="1"/>
</dbReference>
<evidence type="ECO:0000313" key="10">
    <source>
        <dbReference type="Proteomes" id="UP000664385"/>
    </source>
</evidence>
<keyword evidence="5" id="KW-0676">Redox-active center</keyword>
<accession>A0A939DW25</accession>
<dbReference type="SUPFAM" id="SSF52833">
    <property type="entry name" value="Thioredoxin-like"/>
    <property type="match status" value="1"/>
</dbReference>